<evidence type="ECO:0000256" key="1">
    <source>
        <dbReference type="ARBA" id="ARBA00022559"/>
    </source>
</evidence>
<dbReference type="SUPFAM" id="SSF48113">
    <property type="entry name" value="Heme-dependent peroxidases"/>
    <property type="match status" value="1"/>
</dbReference>
<dbReference type="STRING" id="2656787.A0A370TK48"/>
<sequence length="543" mass="56876">MLLPILITLFSQFQGLNGQAVNDVDANGITLLEKIEEMERQILNPFTLVSVVTPCGVNFNDNQNRGQQTSAEWVRIIFHDSITANIAGPGLGGLDASIGFESDRPENVGIFVNVTLGQFSQFSSVFLSMSDLIGVGLSDSLASCDPTARRIPLRVGRIDATGPGPAGVPGPTDNIEFATAAFAKAGFSQSEMIQAVACGHSLGGVHHTNFPDIVEDPKDASNTDGRAPFDSTPAIFDNTGVNEYLTGTGLKGGPLVVGPEATRSDLRIFASDDNATISAMSSPQSFEDTCFTIFEKMINTVPSAVKLSDPIVPRPWILRESHLDLNSAGAVTFSGTIIGHSSASLPDTASYSYGTSGGNTAPKTSQAGVAYPIVANTPIGFGTITDYNFADTLNNPDVTSINVQSSYSAPINQKIFILVSQGFHNQIRDSNNAITVNQQYVVRAAILISLAPAGTVLSAKLWHTAAQAGSIVPKILSTTVSMTLKTTLGSYAIYQAVVTVGDGVSALPGGTMTFQVTSGATLASAKVDPGNWPACTNDVLTSC</sequence>
<name>A0A370TK48_9HELO</name>
<evidence type="ECO:0000256" key="6">
    <source>
        <dbReference type="RuleBase" id="RU004241"/>
    </source>
</evidence>
<evidence type="ECO:0000313" key="9">
    <source>
        <dbReference type="EMBL" id="RDL35895.1"/>
    </source>
</evidence>
<feature type="signal peptide" evidence="7">
    <location>
        <begin position="1"/>
        <end position="18"/>
    </location>
</feature>
<dbReference type="Pfam" id="PF00141">
    <property type="entry name" value="peroxidase"/>
    <property type="match status" value="1"/>
</dbReference>
<dbReference type="InterPro" id="IPR044831">
    <property type="entry name" value="Ccp1-like"/>
</dbReference>
<dbReference type="Proteomes" id="UP000254866">
    <property type="component" value="Unassembled WGS sequence"/>
</dbReference>
<dbReference type="GO" id="GO:0046872">
    <property type="term" value="F:metal ion binding"/>
    <property type="evidence" value="ECO:0007669"/>
    <property type="project" value="UniProtKB-UniRule"/>
</dbReference>
<protein>
    <recommendedName>
        <fullName evidence="7">Peroxidase</fullName>
        <ecNumber evidence="7">1.11.1.-</ecNumber>
    </recommendedName>
</protein>
<dbReference type="RefSeq" id="XP_031868551.1">
    <property type="nucleotide sequence ID" value="XM_032015130.1"/>
</dbReference>
<keyword evidence="5" id="KW-0408">Iron</keyword>
<dbReference type="AlphaFoldDB" id="A0A370TK48"/>
<evidence type="ECO:0000256" key="5">
    <source>
        <dbReference type="ARBA" id="ARBA00023004"/>
    </source>
</evidence>
<evidence type="ECO:0000256" key="3">
    <source>
        <dbReference type="ARBA" id="ARBA00022723"/>
    </source>
</evidence>
<dbReference type="InterPro" id="IPR010255">
    <property type="entry name" value="Haem_peroxidase_sf"/>
</dbReference>
<evidence type="ECO:0000256" key="7">
    <source>
        <dbReference type="RuleBase" id="RU363051"/>
    </source>
</evidence>
<organism evidence="9 10">
    <name type="scientific">Venustampulla echinocandica</name>
    <dbReference type="NCBI Taxonomy" id="2656787"/>
    <lineage>
        <taxon>Eukaryota</taxon>
        <taxon>Fungi</taxon>
        <taxon>Dikarya</taxon>
        <taxon>Ascomycota</taxon>
        <taxon>Pezizomycotina</taxon>
        <taxon>Leotiomycetes</taxon>
        <taxon>Helotiales</taxon>
        <taxon>Pleuroascaceae</taxon>
        <taxon>Venustampulla</taxon>
    </lineage>
</organism>
<keyword evidence="7" id="KW-0732">Signal</keyword>
<accession>A0A370TK48</accession>
<feature type="chain" id="PRO_5016481665" description="Peroxidase" evidence="7">
    <location>
        <begin position="19"/>
        <end position="543"/>
    </location>
</feature>
<dbReference type="EMBL" id="NPIC01000005">
    <property type="protein sequence ID" value="RDL35895.1"/>
    <property type="molecule type" value="Genomic_DNA"/>
</dbReference>
<comment type="similarity">
    <text evidence="6">Belongs to the peroxidase family.</text>
</comment>
<proteinExistence type="inferred from homology"/>
<dbReference type="InterPro" id="IPR002016">
    <property type="entry name" value="Haem_peroxidase"/>
</dbReference>
<dbReference type="GeneID" id="43599356"/>
<gene>
    <name evidence="9" type="ORF">BP5553_06507</name>
</gene>
<dbReference type="PANTHER" id="PTHR31356:SF53">
    <property type="entry name" value="HEME PEROXIDASE"/>
    <property type="match status" value="1"/>
</dbReference>
<dbReference type="GO" id="GO:0034599">
    <property type="term" value="P:cellular response to oxidative stress"/>
    <property type="evidence" value="ECO:0007669"/>
    <property type="project" value="InterPro"/>
</dbReference>
<evidence type="ECO:0000256" key="4">
    <source>
        <dbReference type="ARBA" id="ARBA00023002"/>
    </source>
</evidence>
<evidence type="ECO:0000259" key="8">
    <source>
        <dbReference type="PROSITE" id="PS50873"/>
    </source>
</evidence>
<dbReference type="GO" id="GO:0000302">
    <property type="term" value="P:response to reactive oxygen species"/>
    <property type="evidence" value="ECO:0007669"/>
    <property type="project" value="TreeGrafter"/>
</dbReference>
<keyword evidence="3" id="KW-0479">Metal-binding</keyword>
<feature type="domain" description="Plant heme peroxidase family profile" evidence="8">
    <location>
        <begin position="127"/>
        <end position="250"/>
    </location>
</feature>
<reference evidence="9 10" key="1">
    <citation type="journal article" date="2018" name="IMA Fungus">
        <title>IMA Genome-F 9: Draft genome sequence of Annulohypoxylon stygium, Aspergillus mulundensis, Berkeleyomyces basicola (syn. Thielaviopsis basicola), Ceratocystis smalleyi, two Cercospora beticola strains, Coleophoma cylindrospora, Fusarium fracticaudum, Phialophora cf. hyalina, and Morchella septimelata.</title>
        <authorList>
            <person name="Wingfield B.D."/>
            <person name="Bills G.F."/>
            <person name="Dong Y."/>
            <person name="Huang W."/>
            <person name="Nel W.J."/>
            <person name="Swalarsk-Parry B.S."/>
            <person name="Vaghefi N."/>
            <person name="Wilken P.M."/>
            <person name="An Z."/>
            <person name="de Beer Z.W."/>
            <person name="De Vos L."/>
            <person name="Chen L."/>
            <person name="Duong T.A."/>
            <person name="Gao Y."/>
            <person name="Hammerbacher A."/>
            <person name="Kikkert J.R."/>
            <person name="Li Y."/>
            <person name="Li H."/>
            <person name="Li K."/>
            <person name="Li Q."/>
            <person name="Liu X."/>
            <person name="Ma X."/>
            <person name="Naidoo K."/>
            <person name="Pethybridge S.J."/>
            <person name="Sun J."/>
            <person name="Steenkamp E.T."/>
            <person name="van der Nest M.A."/>
            <person name="van Wyk S."/>
            <person name="Wingfield M.J."/>
            <person name="Xiong C."/>
            <person name="Yue Q."/>
            <person name="Zhang X."/>
        </authorList>
    </citation>
    <scope>NUCLEOTIDE SEQUENCE [LARGE SCALE GENOMIC DNA]</scope>
    <source>
        <strain evidence="9 10">BP 5553</strain>
    </source>
</reference>
<dbReference type="PROSITE" id="PS50873">
    <property type="entry name" value="PEROXIDASE_4"/>
    <property type="match status" value="1"/>
</dbReference>
<keyword evidence="2" id="KW-0349">Heme</keyword>
<dbReference type="PANTHER" id="PTHR31356">
    <property type="entry name" value="THYLAKOID LUMENAL 29 KDA PROTEIN, CHLOROPLASTIC-RELATED"/>
    <property type="match status" value="1"/>
</dbReference>
<keyword evidence="1 7" id="KW-0575">Peroxidase</keyword>
<dbReference type="GO" id="GO:0042744">
    <property type="term" value="P:hydrogen peroxide catabolic process"/>
    <property type="evidence" value="ECO:0007669"/>
    <property type="project" value="TreeGrafter"/>
</dbReference>
<dbReference type="Gene3D" id="1.10.520.10">
    <property type="match status" value="1"/>
</dbReference>
<dbReference type="OrthoDB" id="5985073at2759"/>
<dbReference type="EC" id="1.11.1.-" evidence="7"/>
<keyword evidence="10" id="KW-1185">Reference proteome</keyword>
<dbReference type="PROSITE" id="PS00436">
    <property type="entry name" value="PEROXIDASE_2"/>
    <property type="match status" value="1"/>
</dbReference>
<keyword evidence="4 7" id="KW-0560">Oxidoreductase</keyword>
<evidence type="ECO:0000256" key="2">
    <source>
        <dbReference type="ARBA" id="ARBA00022617"/>
    </source>
</evidence>
<evidence type="ECO:0000313" key="10">
    <source>
        <dbReference type="Proteomes" id="UP000254866"/>
    </source>
</evidence>
<comment type="caution">
    <text evidence="9">The sequence shown here is derived from an EMBL/GenBank/DDBJ whole genome shotgun (WGS) entry which is preliminary data.</text>
</comment>
<dbReference type="InterPro" id="IPR019794">
    <property type="entry name" value="Peroxidases_AS"/>
</dbReference>
<dbReference type="GO" id="GO:0004601">
    <property type="term" value="F:peroxidase activity"/>
    <property type="evidence" value="ECO:0007669"/>
    <property type="project" value="UniProtKB-KW"/>
</dbReference>
<dbReference type="GO" id="GO:0020037">
    <property type="term" value="F:heme binding"/>
    <property type="evidence" value="ECO:0007669"/>
    <property type="project" value="UniProtKB-UniRule"/>
</dbReference>